<accession>A0A9W9HPB0</accession>
<protein>
    <submittedName>
        <fullName evidence="2">Uncharacterized protein</fullName>
    </submittedName>
</protein>
<reference evidence="2" key="1">
    <citation type="submission" date="2022-11" db="EMBL/GenBank/DDBJ databases">
        <authorList>
            <person name="Petersen C."/>
        </authorList>
    </citation>
    <scope>NUCLEOTIDE SEQUENCE</scope>
    <source>
        <strain evidence="2">IBT 26290</strain>
    </source>
</reference>
<feature type="compositionally biased region" description="Basic and acidic residues" evidence="1">
    <location>
        <begin position="1"/>
        <end position="19"/>
    </location>
</feature>
<evidence type="ECO:0000313" key="3">
    <source>
        <dbReference type="Proteomes" id="UP001149163"/>
    </source>
</evidence>
<sequence>MMMKKEKNMKEKNMKEKNMKEKRRKKRKKSSVVELSTKRQIASKFVSSKKPEHTAWNSNGCEMSSFPLPGTQED</sequence>
<comment type="caution">
    <text evidence="2">The sequence shown here is derived from an EMBL/GenBank/DDBJ whole genome shotgun (WGS) entry which is preliminary data.</text>
</comment>
<proteinExistence type="predicted"/>
<evidence type="ECO:0000256" key="1">
    <source>
        <dbReference type="SAM" id="MobiDB-lite"/>
    </source>
</evidence>
<evidence type="ECO:0000313" key="2">
    <source>
        <dbReference type="EMBL" id="KAJ5153251.1"/>
    </source>
</evidence>
<dbReference type="GeneID" id="81431029"/>
<keyword evidence="3" id="KW-1185">Reference proteome</keyword>
<name>A0A9W9HPB0_9EURO</name>
<feature type="region of interest" description="Disordered" evidence="1">
    <location>
        <begin position="1"/>
        <end position="74"/>
    </location>
</feature>
<organism evidence="2 3">
    <name type="scientific">Penicillium canariense</name>
    <dbReference type="NCBI Taxonomy" id="189055"/>
    <lineage>
        <taxon>Eukaryota</taxon>
        <taxon>Fungi</taxon>
        <taxon>Dikarya</taxon>
        <taxon>Ascomycota</taxon>
        <taxon>Pezizomycotina</taxon>
        <taxon>Eurotiomycetes</taxon>
        <taxon>Eurotiomycetidae</taxon>
        <taxon>Eurotiales</taxon>
        <taxon>Aspergillaceae</taxon>
        <taxon>Penicillium</taxon>
    </lineage>
</organism>
<dbReference type="EMBL" id="JAPQKN010000007">
    <property type="protein sequence ID" value="KAJ5153251.1"/>
    <property type="molecule type" value="Genomic_DNA"/>
</dbReference>
<reference evidence="2" key="2">
    <citation type="journal article" date="2023" name="IMA Fungus">
        <title>Comparative genomic study of the Penicillium genus elucidates a diverse pangenome and 15 lateral gene transfer events.</title>
        <authorList>
            <person name="Petersen C."/>
            <person name="Sorensen T."/>
            <person name="Nielsen M.R."/>
            <person name="Sondergaard T.E."/>
            <person name="Sorensen J.L."/>
            <person name="Fitzpatrick D.A."/>
            <person name="Frisvad J.C."/>
            <person name="Nielsen K.L."/>
        </authorList>
    </citation>
    <scope>NUCLEOTIDE SEQUENCE</scope>
    <source>
        <strain evidence="2">IBT 26290</strain>
    </source>
</reference>
<dbReference type="RefSeq" id="XP_056539559.1">
    <property type="nucleotide sequence ID" value="XM_056691853.1"/>
</dbReference>
<gene>
    <name evidence="2" type="ORF">N7482_009729</name>
</gene>
<feature type="compositionally biased region" description="Basic residues" evidence="1">
    <location>
        <begin position="20"/>
        <end position="30"/>
    </location>
</feature>
<dbReference type="AlphaFoldDB" id="A0A9W9HPB0"/>
<dbReference type="Proteomes" id="UP001149163">
    <property type="component" value="Unassembled WGS sequence"/>
</dbReference>